<dbReference type="RefSeq" id="WP_051680756.1">
    <property type="nucleotide sequence ID" value="NZ_AP024904.1"/>
</dbReference>
<proteinExistence type="predicted"/>
<dbReference type="Proteomes" id="UP001279860">
    <property type="component" value="Unassembled WGS sequence"/>
</dbReference>
<evidence type="ECO:0008006" key="4">
    <source>
        <dbReference type="Google" id="ProtNLM"/>
    </source>
</evidence>
<name>A0ABU4J080_9VIBR</name>
<gene>
    <name evidence="2" type="ORF">SBX64_17745</name>
</gene>
<evidence type="ECO:0000256" key="1">
    <source>
        <dbReference type="SAM" id="SignalP"/>
    </source>
</evidence>
<dbReference type="Gene3D" id="3.40.190.10">
    <property type="entry name" value="Periplasmic binding protein-like II"/>
    <property type="match status" value="1"/>
</dbReference>
<sequence length="146" mass="16788">MRIAGPWWVLCVLLFSTSCIADQFAIITKKNALPLLTDVQVKMLYRGRLTHINGTHIQLADLPADSSIRAHFYLRLLGKSPAQMQAIRARQSFSGKFIPPYELYNEDMHTISQWLDEHPNGIAYIPQDWLSDQVRILYRFGDEDAL</sequence>
<dbReference type="PROSITE" id="PS51257">
    <property type="entry name" value="PROKAR_LIPOPROTEIN"/>
    <property type="match status" value="1"/>
</dbReference>
<organism evidence="2 3">
    <name type="scientific">Vibrio rhizosphaerae</name>
    <dbReference type="NCBI Taxonomy" id="398736"/>
    <lineage>
        <taxon>Bacteria</taxon>
        <taxon>Pseudomonadati</taxon>
        <taxon>Pseudomonadota</taxon>
        <taxon>Gammaproteobacteria</taxon>
        <taxon>Vibrionales</taxon>
        <taxon>Vibrionaceae</taxon>
        <taxon>Vibrio</taxon>
    </lineage>
</organism>
<dbReference type="EMBL" id="JAWRCP010000002">
    <property type="protein sequence ID" value="MDW6094386.1"/>
    <property type="molecule type" value="Genomic_DNA"/>
</dbReference>
<dbReference type="SUPFAM" id="SSF53850">
    <property type="entry name" value="Periplasmic binding protein-like II"/>
    <property type="match status" value="1"/>
</dbReference>
<keyword evidence="1" id="KW-0732">Signal</keyword>
<comment type="caution">
    <text evidence="2">The sequence shown here is derived from an EMBL/GenBank/DDBJ whole genome shotgun (WGS) entry which is preliminary data.</text>
</comment>
<keyword evidence="3" id="KW-1185">Reference proteome</keyword>
<protein>
    <recommendedName>
        <fullName evidence="4">Phosphate ABC transporter substrate-binding protein</fullName>
    </recommendedName>
</protein>
<reference evidence="2 3" key="1">
    <citation type="submission" date="2023-11" db="EMBL/GenBank/DDBJ databases">
        <title>Plant-associative lifestyle of Vibrio porteresiae and its evolutionary dynamics.</title>
        <authorList>
            <person name="Rameshkumar N."/>
            <person name="Kirti K."/>
        </authorList>
    </citation>
    <scope>NUCLEOTIDE SEQUENCE [LARGE SCALE GENOMIC DNA]</scope>
    <source>
        <strain evidence="2 3">MSSRF7</strain>
    </source>
</reference>
<feature type="signal peptide" evidence="1">
    <location>
        <begin position="1"/>
        <end position="21"/>
    </location>
</feature>
<feature type="chain" id="PRO_5045961459" description="Phosphate ABC transporter substrate-binding protein" evidence="1">
    <location>
        <begin position="22"/>
        <end position="146"/>
    </location>
</feature>
<accession>A0ABU4J080</accession>
<evidence type="ECO:0000313" key="2">
    <source>
        <dbReference type="EMBL" id="MDW6094386.1"/>
    </source>
</evidence>
<evidence type="ECO:0000313" key="3">
    <source>
        <dbReference type="Proteomes" id="UP001279860"/>
    </source>
</evidence>